<organism evidence="2">
    <name type="scientific">uncultured Thermomicrobiales bacterium</name>
    <dbReference type="NCBI Taxonomy" id="1645740"/>
    <lineage>
        <taxon>Bacteria</taxon>
        <taxon>Pseudomonadati</taxon>
        <taxon>Thermomicrobiota</taxon>
        <taxon>Thermomicrobia</taxon>
        <taxon>Thermomicrobiales</taxon>
        <taxon>environmental samples</taxon>
    </lineage>
</organism>
<dbReference type="EMBL" id="CADCWN010000385">
    <property type="protein sequence ID" value="CAA9589852.1"/>
    <property type="molecule type" value="Genomic_DNA"/>
</dbReference>
<proteinExistence type="predicted"/>
<evidence type="ECO:0000313" key="2">
    <source>
        <dbReference type="EMBL" id="CAA9589852.1"/>
    </source>
</evidence>
<evidence type="ECO:0000256" key="1">
    <source>
        <dbReference type="SAM" id="MobiDB-lite"/>
    </source>
</evidence>
<feature type="compositionally biased region" description="Basic and acidic residues" evidence="1">
    <location>
        <begin position="35"/>
        <end position="44"/>
    </location>
</feature>
<protein>
    <submittedName>
        <fullName evidence="2">Uncharacterized protein</fullName>
    </submittedName>
</protein>
<name>A0A6J4VVS4_9BACT</name>
<feature type="region of interest" description="Disordered" evidence="1">
    <location>
        <begin position="16"/>
        <end position="44"/>
    </location>
</feature>
<gene>
    <name evidence="2" type="ORF">AVDCRST_MAG18-4778</name>
</gene>
<sequence>MCFKNGCIASILRCTDPADGRGGASRSTHPGQPARPKDVSLVRR</sequence>
<reference evidence="2" key="1">
    <citation type="submission" date="2020-02" db="EMBL/GenBank/DDBJ databases">
        <authorList>
            <person name="Meier V. D."/>
        </authorList>
    </citation>
    <scope>NUCLEOTIDE SEQUENCE</scope>
    <source>
        <strain evidence="2">AVDCRST_MAG18</strain>
    </source>
</reference>
<dbReference type="AlphaFoldDB" id="A0A6J4VVS4"/>
<accession>A0A6J4VVS4</accession>